<dbReference type="InterPro" id="IPR008580">
    <property type="entry name" value="PPPDE_dom"/>
</dbReference>
<dbReference type="EMBL" id="HBNR01020680">
    <property type="protein sequence ID" value="CAE4574120.1"/>
    <property type="molecule type" value="Transcribed_RNA"/>
</dbReference>
<evidence type="ECO:0000256" key="2">
    <source>
        <dbReference type="ARBA" id="ARBA00022670"/>
    </source>
</evidence>
<evidence type="ECO:0000259" key="4">
    <source>
        <dbReference type="PROSITE" id="PS51858"/>
    </source>
</evidence>
<evidence type="ECO:0000313" key="10">
    <source>
        <dbReference type="EMBL" id="CAE4574123.1"/>
    </source>
</evidence>
<accession>A0A6T0WDF2</accession>
<sequence length="236" mass="25461">MGNICYGELGPAPVTLQIYDAGGTEVVKNVNKLLRAVGTGAFHTGVEVYGKEWSFGFTSDGSSGIFSCPPRCCKTHAYRESVHLGETELSQLDVEALLSELSSQWRGGHYDVLRRNCTHFSEELCRCLGVGPVPAWVGNIALAGRTVDIGMQRVASFRSVKSCATVSVAGQKPQARRIKLKKEDDVAGLVDRGGKEIDTCSLAQELFGSIKTVQSVQSMHDACLSSPRSFKDSKSL</sequence>
<dbReference type="PANTHER" id="PTHR12378">
    <property type="entry name" value="DESUMOYLATING ISOPEPTIDASE"/>
    <property type="match status" value="1"/>
</dbReference>
<dbReference type="Gene3D" id="3.90.1720.30">
    <property type="entry name" value="PPPDE domains"/>
    <property type="match status" value="1"/>
</dbReference>
<evidence type="ECO:0000256" key="3">
    <source>
        <dbReference type="ARBA" id="ARBA00022801"/>
    </source>
</evidence>
<dbReference type="AlphaFoldDB" id="A0A6T0WDF2"/>
<evidence type="ECO:0000313" key="8">
    <source>
        <dbReference type="EMBL" id="CAE4574121.1"/>
    </source>
</evidence>
<name>A0A6T0WDF2_9DINO</name>
<dbReference type="Pfam" id="PF05903">
    <property type="entry name" value="Peptidase_C97"/>
    <property type="match status" value="1"/>
</dbReference>
<dbReference type="EMBL" id="HBNR01020683">
    <property type="protein sequence ID" value="CAE4574123.1"/>
    <property type="molecule type" value="Transcribed_RNA"/>
</dbReference>
<dbReference type="PANTHER" id="PTHR12378:SF9">
    <property type="entry name" value="OS06G0107000 PROTEIN"/>
    <property type="match status" value="1"/>
</dbReference>
<proteinExistence type="inferred from homology"/>
<dbReference type="EMBL" id="HBNR01020678">
    <property type="protein sequence ID" value="CAE4574118.1"/>
    <property type="molecule type" value="Transcribed_RNA"/>
</dbReference>
<dbReference type="InterPro" id="IPR042266">
    <property type="entry name" value="PPPDE_sf"/>
</dbReference>
<reference evidence="10" key="1">
    <citation type="submission" date="2021-01" db="EMBL/GenBank/DDBJ databases">
        <authorList>
            <person name="Corre E."/>
            <person name="Pelletier E."/>
            <person name="Niang G."/>
            <person name="Scheremetjew M."/>
            <person name="Finn R."/>
            <person name="Kale V."/>
            <person name="Holt S."/>
            <person name="Cochrane G."/>
            <person name="Meng A."/>
            <person name="Brown T."/>
            <person name="Cohen L."/>
        </authorList>
    </citation>
    <scope>NUCLEOTIDE SEQUENCE</scope>
    <source>
        <strain evidence="10">CCMP3105</strain>
    </source>
</reference>
<protein>
    <recommendedName>
        <fullName evidence="4">PPPDE domain-containing protein</fullName>
    </recommendedName>
</protein>
<dbReference type="EMBL" id="HBNR01020682">
    <property type="protein sequence ID" value="CAE4574122.1"/>
    <property type="molecule type" value="Transcribed_RNA"/>
</dbReference>
<dbReference type="SMART" id="SM01179">
    <property type="entry name" value="DUF862"/>
    <property type="match status" value="1"/>
</dbReference>
<dbReference type="EMBL" id="HBNR01020679">
    <property type="protein sequence ID" value="CAE4574119.1"/>
    <property type="molecule type" value="Transcribed_RNA"/>
</dbReference>
<evidence type="ECO:0000313" key="5">
    <source>
        <dbReference type="EMBL" id="CAE4574118.1"/>
    </source>
</evidence>
<dbReference type="PROSITE" id="PS51858">
    <property type="entry name" value="PPPDE"/>
    <property type="match status" value="1"/>
</dbReference>
<comment type="similarity">
    <text evidence="1">Belongs to the DeSI family.</text>
</comment>
<feature type="domain" description="PPPDE" evidence="4">
    <location>
        <begin position="12"/>
        <end position="150"/>
    </location>
</feature>
<organism evidence="10">
    <name type="scientific">Alexandrium monilatum</name>
    <dbReference type="NCBI Taxonomy" id="311494"/>
    <lineage>
        <taxon>Eukaryota</taxon>
        <taxon>Sar</taxon>
        <taxon>Alveolata</taxon>
        <taxon>Dinophyceae</taxon>
        <taxon>Gonyaulacales</taxon>
        <taxon>Pyrocystaceae</taxon>
        <taxon>Alexandrium</taxon>
    </lineage>
</organism>
<dbReference type="GO" id="GO:0101005">
    <property type="term" value="F:deubiquitinase activity"/>
    <property type="evidence" value="ECO:0007669"/>
    <property type="project" value="TreeGrafter"/>
</dbReference>
<dbReference type="GO" id="GO:0016579">
    <property type="term" value="P:protein deubiquitination"/>
    <property type="evidence" value="ECO:0007669"/>
    <property type="project" value="TreeGrafter"/>
</dbReference>
<evidence type="ECO:0000313" key="6">
    <source>
        <dbReference type="EMBL" id="CAE4574119.1"/>
    </source>
</evidence>
<keyword evidence="3" id="KW-0378">Hydrolase</keyword>
<dbReference type="EMBL" id="HBNR01020681">
    <property type="protein sequence ID" value="CAE4574121.1"/>
    <property type="molecule type" value="Transcribed_RNA"/>
</dbReference>
<evidence type="ECO:0000313" key="9">
    <source>
        <dbReference type="EMBL" id="CAE4574122.1"/>
    </source>
</evidence>
<keyword evidence="2" id="KW-0645">Protease</keyword>
<evidence type="ECO:0000256" key="1">
    <source>
        <dbReference type="ARBA" id="ARBA00008140"/>
    </source>
</evidence>
<dbReference type="GO" id="GO:0006508">
    <property type="term" value="P:proteolysis"/>
    <property type="evidence" value="ECO:0007669"/>
    <property type="project" value="UniProtKB-KW"/>
</dbReference>
<evidence type="ECO:0000313" key="7">
    <source>
        <dbReference type="EMBL" id="CAE4574120.1"/>
    </source>
</evidence>
<gene>
    <name evidence="5" type="ORF">AMON00008_LOCUS13737</name>
    <name evidence="6" type="ORF">AMON00008_LOCUS13738</name>
    <name evidence="7" type="ORF">AMON00008_LOCUS13739</name>
    <name evidence="8" type="ORF">AMON00008_LOCUS13740</name>
    <name evidence="9" type="ORF">AMON00008_LOCUS13741</name>
    <name evidence="10" type="ORF">AMON00008_LOCUS13742</name>
</gene>